<name>A0AAD9ICK9_9PEZI</name>
<comment type="caution">
    <text evidence="2">The sequence shown here is derived from an EMBL/GenBank/DDBJ whole genome shotgun (WGS) entry which is preliminary data.</text>
</comment>
<feature type="compositionally biased region" description="Polar residues" evidence="1">
    <location>
        <begin position="558"/>
        <end position="568"/>
    </location>
</feature>
<feature type="compositionally biased region" description="Low complexity" evidence="1">
    <location>
        <begin position="21"/>
        <end position="34"/>
    </location>
</feature>
<dbReference type="EMBL" id="JAQQPM010000008">
    <property type="protein sequence ID" value="KAK2074382.1"/>
    <property type="molecule type" value="Genomic_DNA"/>
</dbReference>
<dbReference type="Proteomes" id="UP001217918">
    <property type="component" value="Unassembled WGS sequence"/>
</dbReference>
<keyword evidence="3" id="KW-1185">Reference proteome</keyword>
<evidence type="ECO:0000256" key="1">
    <source>
        <dbReference type="SAM" id="MobiDB-lite"/>
    </source>
</evidence>
<sequence>MPPSRRNGGGEPADTSRDSPTGAARSTRASASGSESNRRQPRTRFSPYARPRPERGRGSSVGTGAGAEGEDKGDEGGEGASQTEAEDFGDWKPSLAIGAPLALPGEDLSKLQLAIRNVAAWRARGEYYGWTSEFTRQHSEAVNKRYRLNEFDDEDTMPLSELPSFRQAAVAERLELLRDVLSTSVALAEQENIRAAITGYDDGAIPYSAAWTLIYAGRIVDTCPTYSSFCLDRSARLDRYAAAHGPGFLWYEPPLQRASGDPNGDAELLAYKGTCLGNERGRRHDSYGMGHWDVHMGFRRRNEFTSRTLTPREGRILAASDFRKATAPDTEAKTVFFEMLADSGATLPVLDSGDLALLGIQRGKYAAQSAQSVATAGGSKNGFIYEMDCGIYAGANEGETLVTADKDIWPAEPQVLGGTIPVLVLERVKTRLSGMLMWHVCYTSSAPGTFKCWIGEDRMEVLGAGRMPGQMRWSGWKHDDDTVVRSRGTLKTGNPPWMTSDLGTPTRVMFLHEGPSTQRDSEDDSEHTSDAGGKNDSETDPNTGTGGEGDVSNKKVMDNQQAKGTRDD</sequence>
<feature type="compositionally biased region" description="Basic and acidic residues" evidence="1">
    <location>
        <begin position="526"/>
        <end position="537"/>
    </location>
</feature>
<evidence type="ECO:0000313" key="2">
    <source>
        <dbReference type="EMBL" id="KAK2074382.1"/>
    </source>
</evidence>
<evidence type="ECO:0000313" key="3">
    <source>
        <dbReference type="Proteomes" id="UP001217918"/>
    </source>
</evidence>
<accession>A0AAD9ICK9</accession>
<gene>
    <name evidence="2" type="ORF">P8C59_008590</name>
</gene>
<dbReference type="AlphaFoldDB" id="A0AAD9ICK9"/>
<feature type="region of interest" description="Disordered" evidence="1">
    <location>
        <begin position="514"/>
        <end position="568"/>
    </location>
</feature>
<protein>
    <submittedName>
        <fullName evidence="2">Uncharacterized protein</fullName>
    </submittedName>
</protein>
<proteinExistence type="predicted"/>
<feature type="region of interest" description="Disordered" evidence="1">
    <location>
        <begin position="1"/>
        <end position="91"/>
    </location>
</feature>
<organism evidence="2 3">
    <name type="scientific">Phyllachora maydis</name>
    <dbReference type="NCBI Taxonomy" id="1825666"/>
    <lineage>
        <taxon>Eukaryota</taxon>
        <taxon>Fungi</taxon>
        <taxon>Dikarya</taxon>
        <taxon>Ascomycota</taxon>
        <taxon>Pezizomycotina</taxon>
        <taxon>Sordariomycetes</taxon>
        <taxon>Sordariomycetidae</taxon>
        <taxon>Phyllachorales</taxon>
        <taxon>Phyllachoraceae</taxon>
        <taxon>Phyllachora</taxon>
    </lineage>
</organism>
<reference evidence="2" key="1">
    <citation type="journal article" date="2023" name="Mol. Plant Microbe Interact.">
        <title>Elucidating the Obligate Nature and Biological Capacity of an Invasive Fungal Corn Pathogen.</title>
        <authorList>
            <person name="MacCready J.S."/>
            <person name="Roggenkamp E.M."/>
            <person name="Gdanetz K."/>
            <person name="Chilvers M.I."/>
        </authorList>
    </citation>
    <scope>NUCLEOTIDE SEQUENCE</scope>
    <source>
        <strain evidence="2">PM02</strain>
    </source>
</reference>